<dbReference type="CDD" id="cd05233">
    <property type="entry name" value="SDR_c"/>
    <property type="match status" value="1"/>
</dbReference>
<dbReference type="InterPro" id="IPR020904">
    <property type="entry name" value="Sc_DH/Rdtase_CS"/>
</dbReference>
<dbReference type="AlphaFoldDB" id="A0A7W7B362"/>
<dbReference type="FunFam" id="3.40.50.720:FF:000084">
    <property type="entry name" value="Short-chain dehydrogenase reductase"/>
    <property type="match status" value="1"/>
</dbReference>
<evidence type="ECO:0000259" key="4">
    <source>
        <dbReference type="SMART" id="SM00822"/>
    </source>
</evidence>
<evidence type="ECO:0000313" key="5">
    <source>
        <dbReference type="EMBL" id="MBB4633177.1"/>
    </source>
</evidence>
<dbReference type="PANTHER" id="PTHR24321">
    <property type="entry name" value="DEHYDROGENASES, SHORT CHAIN"/>
    <property type="match status" value="1"/>
</dbReference>
<dbReference type="Pfam" id="PF13561">
    <property type="entry name" value="adh_short_C2"/>
    <property type="match status" value="1"/>
</dbReference>
<dbReference type="SMART" id="SM00822">
    <property type="entry name" value="PKS_KR"/>
    <property type="match status" value="1"/>
</dbReference>
<dbReference type="PRINTS" id="PR00080">
    <property type="entry name" value="SDRFAMILY"/>
</dbReference>
<evidence type="ECO:0000313" key="6">
    <source>
        <dbReference type="Proteomes" id="UP000566324"/>
    </source>
</evidence>
<proteinExistence type="inferred from homology"/>
<dbReference type="PANTHER" id="PTHR24321:SF8">
    <property type="entry name" value="ESTRADIOL 17-BETA-DEHYDROGENASE 8-RELATED"/>
    <property type="match status" value="1"/>
</dbReference>
<dbReference type="EMBL" id="JACHNZ010000036">
    <property type="protein sequence ID" value="MBB4633177.1"/>
    <property type="molecule type" value="Genomic_DNA"/>
</dbReference>
<evidence type="ECO:0000256" key="3">
    <source>
        <dbReference type="ARBA" id="ARBA00023027"/>
    </source>
</evidence>
<dbReference type="PROSITE" id="PS00061">
    <property type="entry name" value="ADH_SHORT"/>
    <property type="match status" value="1"/>
</dbReference>
<evidence type="ECO:0000256" key="2">
    <source>
        <dbReference type="ARBA" id="ARBA00023002"/>
    </source>
</evidence>
<accession>A0A7W7B362</accession>
<comment type="similarity">
    <text evidence="1">Belongs to the short-chain dehydrogenases/reductases (SDR) family.</text>
</comment>
<dbReference type="GO" id="GO:0016491">
    <property type="term" value="F:oxidoreductase activity"/>
    <property type="evidence" value="ECO:0007669"/>
    <property type="project" value="UniProtKB-KW"/>
</dbReference>
<gene>
    <name evidence="5" type="ORF">GGQ98_002807</name>
</gene>
<dbReference type="SUPFAM" id="SSF51735">
    <property type="entry name" value="NAD(P)-binding Rossmann-fold domains"/>
    <property type="match status" value="1"/>
</dbReference>
<organism evidence="5 6">
    <name type="scientific">Sphingosinicella soli</name>
    <dbReference type="NCBI Taxonomy" id="333708"/>
    <lineage>
        <taxon>Bacteria</taxon>
        <taxon>Pseudomonadati</taxon>
        <taxon>Pseudomonadota</taxon>
        <taxon>Alphaproteobacteria</taxon>
        <taxon>Sphingomonadales</taxon>
        <taxon>Sphingosinicellaceae</taxon>
        <taxon>Sphingosinicella</taxon>
    </lineage>
</organism>
<comment type="caution">
    <text evidence="5">The sequence shown here is derived from an EMBL/GenBank/DDBJ whole genome shotgun (WGS) entry which is preliminary data.</text>
</comment>
<protein>
    <submittedName>
        <fullName evidence="5">NAD(P)-dependent dehydrogenase (Short-subunit alcohol dehydrogenase family)</fullName>
    </submittedName>
</protein>
<dbReference type="Proteomes" id="UP000566324">
    <property type="component" value="Unassembled WGS sequence"/>
</dbReference>
<dbReference type="InterPro" id="IPR057326">
    <property type="entry name" value="KR_dom"/>
</dbReference>
<dbReference type="PRINTS" id="PR00081">
    <property type="entry name" value="GDHRDH"/>
</dbReference>
<dbReference type="Gene3D" id="3.40.50.720">
    <property type="entry name" value="NAD(P)-binding Rossmann-like Domain"/>
    <property type="match status" value="1"/>
</dbReference>
<evidence type="ECO:0000256" key="1">
    <source>
        <dbReference type="ARBA" id="ARBA00006484"/>
    </source>
</evidence>
<reference evidence="5 6" key="1">
    <citation type="submission" date="2020-08" db="EMBL/GenBank/DDBJ databases">
        <title>Genomic Encyclopedia of Type Strains, Phase IV (KMG-IV): sequencing the most valuable type-strain genomes for metagenomic binning, comparative biology and taxonomic classification.</title>
        <authorList>
            <person name="Goeker M."/>
        </authorList>
    </citation>
    <scope>NUCLEOTIDE SEQUENCE [LARGE SCALE GENOMIC DNA]</scope>
    <source>
        <strain evidence="5 6">DSM 17328</strain>
    </source>
</reference>
<keyword evidence="6" id="KW-1185">Reference proteome</keyword>
<dbReference type="InterPro" id="IPR002347">
    <property type="entry name" value="SDR_fam"/>
</dbReference>
<name>A0A7W7B362_9SPHN</name>
<keyword evidence="3" id="KW-0520">NAD</keyword>
<sequence>MNFAPNAAVLITGAASGIGKATAERLYADGVRRFALVDIDEARLAALTLEGADVLTLTGDVSDPAVWDKAERDISARFGGLGLAVVNAGVSGAGPIADLSFEDWRRVLSVNLDGAFLTLRAAMRLIAGAGAIVVVSSIAGIKAEPGVAAYGASKAAAAHLAKVAAKEGAPRGLRVNAILPGGVDTPIWNGMGFFDDMVRDLGSRDAALQAMATAATPLGRFATADEIAGQIAFLLSDAAATMTGALLTSDGGYSL</sequence>
<dbReference type="InterPro" id="IPR036291">
    <property type="entry name" value="NAD(P)-bd_dom_sf"/>
</dbReference>
<keyword evidence="2" id="KW-0560">Oxidoreductase</keyword>
<dbReference type="RefSeq" id="WP_184070554.1">
    <property type="nucleotide sequence ID" value="NZ_JACHNZ010000036.1"/>
</dbReference>
<feature type="domain" description="Ketoreductase" evidence="4">
    <location>
        <begin position="7"/>
        <end position="191"/>
    </location>
</feature>